<dbReference type="EC" id="1.11.1.7" evidence="9"/>
<evidence type="ECO:0000256" key="5">
    <source>
        <dbReference type="ARBA" id="ARBA00023002"/>
    </source>
</evidence>
<evidence type="ECO:0000259" key="8">
    <source>
        <dbReference type="Pfam" id="PF21105"/>
    </source>
</evidence>
<keyword evidence="3" id="KW-0349">Heme</keyword>
<organism evidence="9 10">
    <name type="scientific">Hericium alpestre</name>
    <dbReference type="NCBI Taxonomy" id="135208"/>
    <lineage>
        <taxon>Eukaryota</taxon>
        <taxon>Fungi</taxon>
        <taxon>Dikarya</taxon>
        <taxon>Basidiomycota</taxon>
        <taxon>Agaricomycotina</taxon>
        <taxon>Agaricomycetes</taxon>
        <taxon>Russulales</taxon>
        <taxon>Hericiaceae</taxon>
        <taxon>Hericium</taxon>
    </lineage>
</organism>
<dbReference type="EMBL" id="SFCI01000375">
    <property type="protein sequence ID" value="TFY80200.1"/>
    <property type="molecule type" value="Genomic_DNA"/>
</dbReference>
<comment type="cofactor">
    <cofactor evidence="1">
        <name>heme b</name>
        <dbReference type="ChEBI" id="CHEBI:60344"/>
    </cofactor>
</comment>
<evidence type="ECO:0000256" key="2">
    <source>
        <dbReference type="ARBA" id="ARBA00022559"/>
    </source>
</evidence>
<keyword evidence="4" id="KW-0479">Metal-binding</keyword>
<keyword evidence="5 9" id="KW-0560">Oxidoreductase</keyword>
<evidence type="ECO:0000256" key="3">
    <source>
        <dbReference type="ARBA" id="ARBA00022617"/>
    </source>
</evidence>
<dbReference type="InterPro" id="IPR049509">
    <property type="entry name" value="DyP_N"/>
</dbReference>
<dbReference type="NCBIfam" id="TIGR01413">
    <property type="entry name" value="Dyp_perox_fam"/>
    <property type="match status" value="1"/>
</dbReference>
<dbReference type="Proteomes" id="UP000298061">
    <property type="component" value="Unassembled WGS sequence"/>
</dbReference>
<comment type="similarity">
    <text evidence="7">Belongs to the DyP-type peroxidase family.</text>
</comment>
<feature type="domain" description="DyP dimeric alpha+beta barrel" evidence="8">
    <location>
        <begin position="42"/>
        <end position="197"/>
    </location>
</feature>
<dbReference type="OrthoDB" id="3207336at2759"/>
<dbReference type="SUPFAM" id="SSF54909">
    <property type="entry name" value="Dimeric alpha+beta barrel"/>
    <property type="match status" value="1"/>
</dbReference>
<evidence type="ECO:0000256" key="7">
    <source>
        <dbReference type="ARBA" id="ARBA00025737"/>
    </source>
</evidence>
<protein>
    <submittedName>
        <fullName evidence="9">Dyp-type peroxidase</fullName>
        <ecNumber evidence="9">1.11.1.7</ecNumber>
    </submittedName>
</protein>
<gene>
    <name evidence="9" type="ORF">EWM64_g3810</name>
</gene>
<name>A0A4Z0A161_9AGAM</name>
<dbReference type="InterPro" id="IPR011008">
    <property type="entry name" value="Dimeric_a/b-barrel"/>
</dbReference>
<evidence type="ECO:0000256" key="6">
    <source>
        <dbReference type="ARBA" id="ARBA00023004"/>
    </source>
</evidence>
<reference evidence="9 10" key="1">
    <citation type="submission" date="2019-02" db="EMBL/GenBank/DDBJ databases">
        <title>Genome sequencing of the rare red list fungi Hericium alpestre (H. flagellum).</title>
        <authorList>
            <person name="Buettner E."/>
            <person name="Kellner H."/>
        </authorList>
    </citation>
    <scope>NUCLEOTIDE SEQUENCE [LARGE SCALE GENOMIC DNA]</scope>
    <source>
        <strain evidence="9 10">DSM 108284</strain>
    </source>
</reference>
<dbReference type="InterPro" id="IPR006314">
    <property type="entry name" value="Dyp_peroxidase"/>
</dbReference>
<keyword evidence="6" id="KW-0408">Iron</keyword>
<evidence type="ECO:0000256" key="1">
    <source>
        <dbReference type="ARBA" id="ARBA00001970"/>
    </source>
</evidence>
<keyword evidence="10" id="KW-1185">Reference proteome</keyword>
<dbReference type="STRING" id="135208.A0A4Z0A161"/>
<dbReference type="PANTHER" id="PTHR30521">
    <property type="entry name" value="DEFERROCHELATASE/PEROXIDASE"/>
    <property type="match status" value="1"/>
</dbReference>
<dbReference type="Pfam" id="PF21105">
    <property type="entry name" value="DyP_N"/>
    <property type="match status" value="1"/>
</dbReference>
<sequence length="515" mass="56391">MPITHPDFHPDLLQHFPRRTLLPNLGLPGPHQGPEGLPKLDNVQGDVFLLLPKAVENFVFFTINDVQAFKAGLANYKPTSSKDLLDNLRDIARTKRDSAGNRIDIVQDQLALSRSGLDKLGLTDKTLDIHFDNGPMIKEKPILGDGRDWDPVFNDGKVDGVFLVAAEKANDCDKASNALVSNFGLTNPVIIKGQVRPGKFKGHEHFGYEDGASQPALRGLVKPNAGQLQVDPGVIVMGYKGDPFYDDPNGPQRPAWTKDGSIMVFRKLEQDSIGFDKYLADNGPKWRQWLTPEQVNDINPPLTDQEGAELFGARLVGRWKSGAPLANAPYRDDPTLIYQDRINDFDYTVPGQVGPSDRYCPFSAHTRKTAPRNLDPFVQRKELEAAVVVRGGIAYGPEVTQAERNNYDPNAKSPRGLLFLCYQSTVEKGFMTQTRKFAADDYFPPTSLTPQIVGPDPIIGGPSANPVVAAKLPNQQFFVTSRGGEYFFVPPVTTLQSLASGSSNSGSGIAPGTVL</sequence>
<dbReference type="AlphaFoldDB" id="A0A4Z0A161"/>
<proteinExistence type="inferred from homology"/>
<dbReference type="GO" id="GO:0140825">
    <property type="term" value="F:lactoperoxidase activity"/>
    <property type="evidence" value="ECO:0007669"/>
    <property type="project" value="UniProtKB-EC"/>
</dbReference>
<keyword evidence="2 9" id="KW-0575">Peroxidase</keyword>
<accession>A0A4Z0A161</accession>
<dbReference type="PANTHER" id="PTHR30521:SF4">
    <property type="entry name" value="DEFERROCHELATASE"/>
    <property type="match status" value="1"/>
</dbReference>
<dbReference type="GO" id="GO:0020037">
    <property type="term" value="F:heme binding"/>
    <property type="evidence" value="ECO:0007669"/>
    <property type="project" value="InterPro"/>
</dbReference>
<evidence type="ECO:0000256" key="4">
    <source>
        <dbReference type="ARBA" id="ARBA00022723"/>
    </source>
</evidence>
<dbReference type="PROSITE" id="PS51404">
    <property type="entry name" value="DYP_PEROXIDASE"/>
    <property type="match status" value="1"/>
</dbReference>
<dbReference type="GO" id="GO:0005829">
    <property type="term" value="C:cytosol"/>
    <property type="evidence" value="ECO:0007669"/>
    <property type="project" value="TreeGrafter"/>
</dbReference>
<comment type="caution">
    <text evidence="9">The sequence shown here is derived from an EMBL/GenBank/DDBJ whole genome shotgun (WGS) entry which is preliminary data.</text>
</comment>
<dbReference type="GO" id="GO:0046872">
    <property type="term" value="F:metal ion binding"/>
    <property type="evidence" value="ECO:0007669"/>
    <property type="project" value="UniProtKB-KW"/>
</dbReference>
<evidence type="ECO:0000313" key="9">
    <source>
        <dbReference type="EMBL" id="TFY80200.1"/>
    </source>
</evidence>
<evidence type="ECO:0000313" key="10">
    <source>
        <dbReference type="Proteomes" id="UP000298061"/>
    </source>
</evidence>